<dbReference type="SUPFAM" id="SSF47598">
    <property type="entry name" value="Ribbon-helix-helix"/>
    <property type="match status" value="1"/>
</dbReference>
<name>A0AAQ3LE66_9BACT</name>
<accession>A0AAQ3LE66</accession>
<gene>
    <name evidence="2" type="ORF">RZN69_07145</name>
</gene>
<dbReference type="InterPro" id="IPR010985">
    <property type="entry name" value="Ribbon_hlx_hlx"/>
</dbReference>
<dbReference type="RefSeq" id="WP_317835396.1">
    <property type="nucleotide sequence ID" value="NZ_CP136920.1"/>
</dbReference>
<dbReference type="EMBL" id="CP136920">
    <property type="protein sequence ID" value="WOO42864.1"/>
    <property type="molecule type" value="Genomic_DNA"/>
</dbReference>
<evidence type="ECO:0000259" key="1">
    <source>
        <dbReference type="Pfam" id="PF01402"/>
    </source>
</evidence>
<evidence type="ECO:0000313" key="2">
    <source>
        <dbReference type="EMBL" id="WOO42864.1"/>
    </source>
</evidence>
<protein>
    <submittedName>
        <fullName evidence="2">Ribbon-helix-helix domain-containing protein</fullName>
    </submittedName>
</protein>
<dbReference type="CDD" id="cd22231">
    <property type="entry name" value="RHH_NikR_HicB-like"/>
    <property type="match status" value="1"/>
</dbReference>
<dbReference type="Pfam" id="PF01402">
    <property type="entry name" value="RHH_1"/>
    <property type="match status" value="1"/>
</dbReference>
<dbReference type="GO" id="GO:0006355">
    <property type="term" value="P:regulation of DNA-templated transcription"/>
    <property type="evidence" value="ECO:0007669"/>
    <property type="project" value="InterPro"/>
</dbReference>
<dbReference type="Proteomes" id="UP001304300">
    <property type="component" value="Chromosome"/>
</dbReference>
<proteinExistence type="predicted"/>
<dbReference type="KEGG" id="puo:RZN69_07145"/>
<sequence>MARKKKTAQSRNTGKTQISISLSTSLVKRIDKLAKAQNRNRSNFITNAMLDVTGG</sequence>
<dbReference type="AlphaFoldDB" id="A0AAQ3LE66"/>
<keyword evidence="3" id="KW-1185">Reference proteome</keyword>
<dbReference type="InterPro" id="IPR013321">
    <property type="entry name" value="Arc_rbn_hlx_hlx"/>
</dbReference>
<evidence type="ECO:0000313" key="3">
    <source>
        <dbReference type="Proteomes" id="UP001304300"/>
    </source>
</evidence>
<dbReference type="InterPro" id="IPR002145">
    <property type="entry name" value="CopG"/>
</dbReference>
<reference evidence="2 3" key="1">
    <citation type="submission" date="2023-10" db="EMBL/GenBank/DDBJ databases">
        <title>Rubellicoccus peritrichatus gen. nov., sp. nov., isolated from an algae of coral reef tank.</title>
        <authorList>
            <person name="Luo J."/>
        </authorList>
    </citation>
    <scope>NUCLEOTIDE SEQUENCE [LARGE SCALE GENOMIC DNA]</scope>
    <source>
        <strain evidence="2 3">CR14</strain>
    </source>
</reference>
<dbReference type="Gene3D" id="1.10.1220.10">
    <property type="entry name" value="Met repressor-like"/>
    <property type="match status" value="1"/>
</dbReference>
<feature type="domain" description="Ribbon-helix-helix protein CopG" evidence="1">
    <location>
        <begin position="17"/>
        <end position="45"/>
    </location>
</feature>
<organism evidence="2 3">
    <name type="scientific">Rubellicoccus peritrichatus</name>
    <dbReference type="NCBI Taxonomy" id="3080537"/>
    <lineage>
        <taxon>Bacteria</taxon>
        <taxon>Pseudomonadati</taxon>
        <taxon>Verrucomicrobiota</taxon>
        <taxon>Opitutia</taxon>
        <taxon>Puniceicoccales</taxon>
        <taxon>Cerasicoccaceae</taxon>
        <taxon>Rubellicoccus</taxon>
    </lineage>
</organism>